<evidence type="ECO:0000313" key="1">
    <source>
        <dbReference type="EMBL" id="KAK2944520.1"/>
    </source>
</evidence>
<keyword evidence="2" id="KW-1185">Reference proteome</keyword>
<sequence length="355" mass="40612">MTTLDANPPPSTDSPCCDISSYFFSPSPDCSRFLRWNEDQLDDEDRKAVVFRSLVATVKSQLALDGSLEVKAVKFLKLVVPRNHRSATAYLNSYRRKFGESLTDFVQSIVVLLSTSNRAITKATMKILIILFKWCSAENLLVLVKANLISELINTLNPLSLSFVEAKDIHHCLISTIQRSVWLATQLSLTSLEIKDHDEQQAVRETVLKQVLAPSEKYICHLCVNHYSIVGGNHSKYFIHLLPRLVHISPYYRPTMDFLLNMPVFLTLPSHLLISEDDEFIKYFLNFMTIAQQEWNDQSREEPQMSKTAHRMLRMEGIDDVMEARMRNGQNGYFGSAIVAFSIEWKNMLGMNLPE</sequence>
<dbReference type="Proteomes" id="UP001281761">
    <property type="component" value="Unassembled WGS sequence"/>
</dbReference>
<gene>
    <name evidence="1" type="ORF">BLNAU_20569</name>
</gene>
<dbReference type="EMBL" id="JARBJD010000295">
    <property type="protein sequence ID" value="KAK2944520.1"/>
    <property type="molecule type" value="Genomic_DNA"/>
</dbReference>
<comment type="caution">
    <text evidence="1">The sequence shown here is derived from an EMBL/GenBank/DDBJ whole genome shotgun (WGS) entry which is preliminary data.</text>
</comment>
<name>A0ABQ9WYH7_9EUKA</name>
<reference evidence="1 2" key="1">
    <citation type="journal article" date="2022" name="bioRxiv">
        <title>Genomics of Preaxostyla Flagellates Illuminates Evolutionary Transitions and the Path Towards Mitochondrial Loss.</title>
        <authorList>
            <person name="Novak L.V.F."/>
            <person name="Treitli S.C."/>
            <person name="Pyrih J."/>
            <person name="Halakuc P."/>
            <person name="Pipaliya S.V."/>
            <person name="Vacek V."/>
            <person name="Brzon O."/>
            <person name="Soukal P."/>
            <person name="Eme L."/>
            <person name="Dacks J.B."/>
            <person name="Karnkowska A."/>
            <person name="Elias M."/>
            <person name="Hampl V."/>
        </authorList>
    </citation>
    <scope>NUCLEOTIDE SEQUENCE [LARGE SCALE GENOMIC DNA]</scope>
    <source>
        <strain evidence="1">NAU3</strain>
        <tissue evidence="1">Gut</tissue>
    </source>
</reference>
<evidence type="ECO:0000313" key="2">
    <source>
        <dbReference type="Proteomes" id="UP001281761"/>
    </source>
</evidence>
<proteinExistence type="predicted"/>
<accession>A0ABQ9WYH7</accession>
<organism evidence="1 2">
    <name type="scientific">Blattamonas nauphoetae</name>
    <dbReference type="NCBI Taxonomy" id="2049346"/>
    <lineage>
        <taxon>Eukaryota</taxon>
        <taxon>Metamonada</taxon>
        <taxon>Preaxostyla</taxon>
        <taxon>Oxymonadida</taxon>
        <taxon>Blattamonas</taxon>
    </lineage>
</organism>
<protein>
    <submittedName>
        <fullName evidence="1">Uncharacterized protein</fullName>
    </submittedName>
</protein>